<evidence type="ECO:0000256" key="6">
    <source>
        <dbReference type="ARBA" id="ARBA00023136"/>
    </source>
</evidence>
<proteinExistence type="predicted"/>
<evidence type="ECO:0000256" key="7">
    <source>
        <dbReference type="SAM" id="Phobius"/>
    </source>
</evidence>
<feature type="transmembrane region" description="Helical" evidence="7">
    <location>
        <begin position="395"/>
        <end position="415"/>
    </location>
</feature>
<feature type="transmembrane region" description="Helical" evidence="7">
    <location>
        <begin position="113"/>
        <end position="138"/>
    </location>
</feature>
<evidence type="ECO:0000256" key="5">
    <source>
        <dbReference type="ARBA" id="ARBA00022989"/>
    </source>
</evidence>
<dbReference type="GO" id="GO:0015212">
    <property type="term" value="F:cytidine transmembrane transporter activity"/>
    <property type="evidence" value="ECO:0007669"/>
    <property type="project" value="TreeGrafter"/>
</dbReference>
<keyword evidence="6 7" id="KW-0472">Membrane</keyword>
<keyword evidence="3" id="KW-1003">Cell membrane</keyword>
<feature type="transmembrane region" description="Helical" evidence="7">
    <location>
        <begin position="319"/>
        <end position="341"/>
    </location>
</feature>
<dbReference type="SUPFAM" id="SSF103473">
    <property type="entry name" value="MFS general substrate transporter"/>
    <property type="match status" value="1"/>
</dbReference>
<dbReference type="InterPro" id="IPR036259">
    <property type="entry name" value="MFS_trans_sf"/>
</dbReference>
<dbReference type="AlphaFoldDB" id="A0A5C5WET9"/>
<keyword evidence="5 7" id="KW-1133">Transmembrane helix</keyword>
<gene>
    <name evidence="9" type="primary">yegT_1</name>
    <name evidence="9" type="ORF">Pla111_03640</name>
</gene>
<accession>A0A5C5WET9</accession>
<dbReference type="OrthoDB" id="252746at2"/>
<comment type="subcellular location">
    <subcellularLocation>
        <location evidence="1">Cell membrane</location>
        <topology evidence="1">Multi-pass membrane protein</topology>
    </subcellularLocation>
</comment>
<reference evidence="9 10" key="1">
    <citation type="submission" date="2019-02" db="EMBL/GenBank/DDBJ databases">
        <title>Deep-cultivation of Planctomycetes and their phenomic and genomic characterization uncovers novel biology.</title>
        <authorList>
            <person name="Wiegand S."/>
            <person name="Jogler M."/>
            <person name="Boedeker C."/>
            <person name="Pinto D."/>
            <person name="Vollmers J."/>
            <person name="Rivas-Marin E."/>
            <person name="Kohn T."/>
            <person name="Peeters S.H."/>
            <person name="Heuer A."/>
            <person name="Rast P."/>
            <person name="Oberbeckmann S."/>
            <person name="Bunk B."/>
            <person name="Jeske O."/>
            <person name="Meyerdierks A."/>
            <person name="Storesund J.E."/>
            <person name="Kallscheuer N."/>
            <person name="Luecker S."/>
            <person name="Lage O.M."/>
            <person name="Pohl T."/>
            <person name="Merkel B.J."/>
            <person name="Hornburger P."/>
            <person name="Mueller R.-W."/>
            <person name="Bruemmer F."/>
            <person name="Labrenz M."/>
            <person name="Spormann A.M."/>
            <person name="Op Den Camp H."/>
            <person name="Overmann J."/>
            <person name="Amann R."/>
            <person name="Jetten M.S.M."/>
            <person name="Mascher T."/>
            <person name="Medema M.H."/>
            <person name="Devos D.P."/>
            <person name="Kaster A.-K."/>
            <person name="Ovreas L."/>
            <person name="Rohde M."/>
            <person name="Galperin M.Y."/>
            <person name="Jogler C."/>
        </authorList>
    </citation>
    <scope>NUCLEOTIDE SEQUENCE [LARGE SCALE GENOMIC DNA]</scope>
    <source>
        <strain evidence="9 10">Pla111</strain>
    </source>
</reference>
<evidence type="ECO:0000259" key="8">
    <source>
        <dbReference type="PROSITE" id="PS50850"/>
    </source>
</evidence>
<dbReference type="PANTHER" id="PTHR23522:SF4">
    <property type="entry name" value="NUCLEOSIDE PERMEASE NUPG-RELATED"/>
    <property type="match status" value="1"/>
</dbReference>
<evidence type="ECO:0000256" key="3">
    <source>
        <dbReference type="ARBA" id="ARBA00022475"/>
    </source>
</evidence>
<evidence type="ECO:0000313" key="9">
    <source>
        <dbReference type="EMBL" id="TWT48589.1"/>
    </source>
</evidence>
<dbReference type="PANTHER" id="PTHR23522">
    <property type="entry name" value="BLL5896 PROTEIN"/>
    <property type="match status" value="1"/>
</dbReference>
<feature type="transmembrane region" description="Helical" evidence="7">
    <location>
        <begin position="185"/>
        <end position="203"/>
    </location>
</feature>
<feature type="transmembrane region" description="Helical" evidence="7">
    <location>
        <begin position="224"/>
        <end position="246"/>
    </location>
</feature>
<feature type="transmembrane region" description="Helical" evidence="7">
    <location>
        <begin position="291"/>
        <end position="313"/>
    </location>
</feature>
<dbReference type="Gene3D" id="1.20.1250.20">
    <property type="entry name" value="MFS general substrate transporter like domains"/>
    <property type="match status" value="2"/>
</dbReference>
<dbReference type="InterPro" id="IPR004740">
    <property type="entry name" value="Nuc_H_symport"/>
</dbReference>
<dbReference type="EMBL" id="SJPH01000001">
    <property type="protein sequence ID" value="TWT48589.1"/>
    <property type="molecule type" value="Genomic_DNA"/>
</dbReference>
<dbReference type="InterPro" id="IPR020846">
    <property type="entry name" value="MFS_dom"/>
</dbReference>
<dbReference type="PROSITE" id="PS50850">
    <property type="entry name" value="MFS"/>
    <property type="match status" value="1"/>
</dbReference>
<name>A0A5C5WET9_9BACT</name>
<feature type="transmembrane region" description="Helical" evidence="7">
    <location>
        <begin position="353"/>
        <end position="375"/>
    </location>
</feature>
<evidence type="ECO:0000256" key="2">
    <source>
        <dbReference type="ARBA" id="ARBA00022448"/>
    </source>
</evidence>
<evidence type="ECO:0000313" key="10">
    <source>
        <dbReference type="Proteomes" id="UP000318995"/>
    </source>
</evidence>
<keyword evidence="2" id="KW-0813">Transport</keyword>
<evidence type="ECO:0000256" key="4">
    <source>
        <dbReference type="ARBA" id="ARBA00022692"/>
    </source>
</evidence>
<feature type="transmembrane region" description="Helical" evidence="7">
    <location>
        <begin position="55"/>
        <end position="77"/>
    </location>
</feature>
<dbReference type="GO" id="GO:0015213">
    <property type="term" value="F:uridine transmembrane transporter activity"/>
    <property type="evidence" value="ECO:0007669"/>
    <property type="project" value="TreeGrafter"/>
</dbReference>
<feature type="domain" description="Major facilitator superfamily (MFS) profile" evidence="8">
    <location>
        <begin position="220"/>
        <end position="444"/>
    </location>
</feature>
<keyword evidence="4 7" id="KW-0812">Transmembrane</keyword>
<evidence type="ECO:0000256" key="1">
    <source>
        <dbReference type="ARBA" id="ARBA00004651"/>
    </source>
</evidence>
<protein>
    <submittedName>
        <fullName evidence="9">Putative nucleoside transporter YegT</fullName>
    </submittedName>
</protein>
<feature type="transmembrane region" description="Helical" evidence="7">
    <location>
        <begin position="150"/>
        <end position="173"/>
    </location>
</feature>
<keyword evidence="10" id="KW-1185">Reference proteome</keyword>
<dbReference type="Pfam" id="PF03825">
    <property type="entry name" value="Nuc_H_symport"/>
    <property type="match status" value="1"/>
</dbReference>
<organism evidence="9 10">
    <name type="scientific">Botrimarina hoheduenensis</name>
    <dbReference type="NCBI Taxonomy" id="2528000"/>
    <lineage>
        <taxon>Bacteria</taxon>
        <taxon>Pseudomonadati</taxon>
        <taxon>Planctomycetota</taxon>
        <taxon>Planctomycetia</taxon>
        <taxon>Pirellulales</taxon>
        <taxon>Lacipirellulaceae</taxon>
        <taxon>Botrimarina</taxon>
    </lineage>
</organism>
<dbReference type="GO" id="GO:0005886">
    <property type="term" value="C:plasma membrane"/>
    <property type="evidence" value="ECO:0007669"/>
    <property type="project" value="UniProtKB-SubCell"/>
</dbReference>
<comment type="caution">
    <text evidence="9">The sequence shown here is derived from an EMBL/GenBank/DDBJ whole genome shotgun (WGS) entry which is preliminary data.</text>
</comment>
<feature type="transmembrane region" description="Helical" evidence="7">
    <location>
        <begin position="89"/>
        <end position="107"/>
    </location>
</feature>
<sequence>MSPKSEPIASTPPAMVARLAVMMFLETWPLGVWIVTIGTYIGAHTGSAGDRLFDAGFIGYCGAAAAIGGAMSPALAGMLSDRLFAAQRVLVVLHLLAGIALATVGYSGSRSQIGLFFATLVYFQLYAPTVTMTTTIAMRNVRDVDRDYPPVRVAGTLAWVAAGWFVGLGWPALFGSSIEATLVPVWIGVVGHGVMAAYSLTLPDTPPARTVGLLRTLTGGSELWSNRAFVTFLAISVLACVPPQAYDRYANLFLNNLGYEHAAAKLTIGQVTEVFCLFAMPMLLRRFGLRVVFMAGVLTWTLRFFLLAAGAAWGTTAAIYLAIFVHGPCYAFVYVTGQLYIDRLATRDNRGAAQGLHAVATTGMGHLIGSAVVGGLQHVYLTPPGVDPAPYRWEYFWLAPGLISLVAAGLFWALFREDRPAATVQVHAEDLPPSPAEQLIEPME</sequence>
<feature type="transmembrane region" description="Helical" evidence="7">
    <location>
        <begin position="21"/>
        <end position="43"/>
    </location>
</feature>
<dbReference type="Proteomes" id="UP000318995">
    <property type="component" value="Unassembled WGS sequence"/>
</dbReference>